<evidence type="ECO:0000256" key="7">
    <source>
        <dbReference type="ARBA" id="ARBA00023136"/>
    </source>
</evidence>
<keyword evidence="4 10" id="KW-0812">Transmembrane</keyword>
<dbReference type="PANTHER" id="PTHR19957">
    <property type="entry name" value="SYNTAXIN"/>
    <property type="match status" value="1"/>
</dbReference>
<dbReference type="GO" id="GO:0048278">
    <property type="term" value="P:vesicle docking"/>
    <property type="evidence" value="ECO:0007669"/>
    <property type="project" value="TreeGrafter"/>
</dbReference>
<dbReference type="SUPFAM" id="SSF47661">
    <property type="entry name" value="t-snare proteins"/>
    <property type="match status" value="1"/>
</dbReference>
<dbReference type="VEuPathDB" id="VectorBase:GAUT012575"/>
<dbReference type="InterPro" id="IPR045242">
    <property type="entry name" value="Syntaxin"/>
</dbReference>
<keyword evidence="13" id="KW-1185">Reference proteome</keyword>
<dbReference type="GO" id="GO:0000139">
    <property type="term" value="C:Golgi membrane"/>
    <property type="evidence" value="ECO:0007669"/>
    <property type="project" value="TreeGrafter"/>
</dbReference>
<keyword evidence="7 10" id="KW-0472">Membrane</keyword>
<proteinExistence type="inferred from homology"/>
<dbReference type="FunFam" id="1.20.58.70:FF:000022">
    <property type="entry name" value="Syntaxin-5"/>
    <property type="match status" value="1"/>
</dbReference>
<dbReference type="GO" id="GO:0006888">
    <property type="term" value="P:endoplasmic reticulum to Golgi vesicle-mediated transport"/>
    <property type="evidence" value="ECO:0007669"/>
    <property type="project" value="TreeGrafter"/>
</dbReference>
<comment type="subcellular location">
    <subcellularLocation>
        <location evidence="1">Membrane</location>
        <topology evidence="1">Single-pass type IV membrane protein</topology>
    </subcellularLocation>
</comment>
<evidence type="ECO:0000256" key="8">
    <source>
        <dbReference type="SAM" id="Coils"/>
    </source>
</evidence>
<keyword evidence="6 8" id="KW-0175">Coiled coil</keyword>
<evidence type="ECO:0000256" key="4">
    <source>
        <dbReference type="ARBA" id="ARBA00022692"/>
    </source>
</evidence>
<sequence>MQTRRRLLQQDNTGAQEEGNPLIGQQYNQLPQQHSYIQDPLVASFENSFPAANLVTSTHVNEGVAQNQKISEDDLDDKYHKADRQWNLLSISSRLQTTSGQVLRNFIQQPLSAAAAVVVRGYQNPVDVAGDSSKYLKNPSSKSDFEVEEDEEDTFDKEEIVVMAARDRTSEFNNAIRSLQSRNISRAVNIRDPRKAKQVQSYSEFMMVAKLIGRNIASTYTKLEKLTILAKKKSLFDDRPQEIQELTYIIKGDLNALNQQIARLQGISKDQIRAVNGRHLVSHSSNMVLALQSKLASMSTDFKQILEVRTENLKHQKSRRDQFGHGPLAANSISPTTAKKGSLLLSEENQAVSIDMSPANESAPLLGSQSQAQQQIALYDESDDYVQQRAETMQNIESTIVELGGIFQQLAYMVKEQEEIVERIDTNIQDAELNIEGAHNEILKYFQSVSKNRWLMIKIFGVLIFFFIFFVIFLT</sequence>
<dbReference type="STRING" id="7395.A0A1A9UR06"/>
<evidence type="ECO:0000256" key="9">
    <source>
        <dbReference type="SAM" id="MobiDB-lite"/>
    </source>
</evidence>
<dbReference type="SMART" id="SM00397">
    <property type="entry name" value="t_SNARE"/>
    <property type="match status" value="1"/>
</dbReference>
<dbReference type="Pfam" id="PF05739">
    <property type="entry name" value="SNARE"/>
    <property type="match status" value="1"/>
</dbReference>
<comment type="similarity">
    <text evidence="2">Belongs to the syntaxin family.</text>
</comment>
<dbReference type="CDD" id="cd15844">
    <property type="entry name" value="SNARE_syntaxin5"/>
    <property type="match status" value="1"/>
</dbReference>
<evidence type="ECO:0000256" key="5">
    <source>
        <dbReference type="ARBA" id="ARBA00022989"/>
    </source>
</evidence>
<evidence type="ECO:0000256" key="3">
    <source>
        <dbReference type="ARBA" id="ARBA00022448"/>
    </source>
</evidence>
<dbReference type="EnsemblMetazoa" id="GAUT012575-RA">
    <property type="protein sequence ID" value="GAUT012575-PA"/>
    <property type="gene ID" value="GAUT012575"/>
</dbReference>
<reference evidence="12" key="1">
    <citation type="submission" date="2020-05" db="UniProtKB">
        <authorList>
            <consortium name="EnsemblMetazoa"/>
        </authorList>
    </citation>
    <scope>IDENTIFICATION</scope>
    <source>
        <strain evidence="12">TTRI</strain>
    </source>
</reference>
<dbReference type="Proteomes" id="UP000078200">
    <property type="component" value="Unassembled WGS sequence"/>
</dbReference>
<keyword evidence="5 10" id="KW-1133">Transmembrane helix</keyword>
<accession>A0A1A9UR06</accession>
<dbReference type="GO" id="GO:0000149">
    <property type="term" value="F:SNARE binding"/>
    <property type="evidence" value="ECO:0007669"/>
    <property type="project" value="TreeGrafter"/>
</dbReference>
<dbReference type="PROSITE" id="PS00914">
    <property type="entry name" value="SYNTAXIN"/>
    <property type="match status" value="1"/>
</dbReference>
<feature type="coiled-coil region" evidence="8">
    <location>
        <begin position="414"/>
        <end position="441"/>
    </location>
</feature>
<evidence type="ECO:0000313" key="13">
    <source>
        <dbReference type="Proteomes" id="UP000078200"/>
    </source>
</evidence>
<evidence type="ECO:0000259" key="11">
    <source>
        <dbReference type="PROSITE" id="PS50192"/>
    </source>
</evidence>
<feature type="transmembrane region" description="Helical" evidence="10">
    <location>
        <begin position="454"/>
        <end position="474"/>
    </location>
</feature>
<evidence type="ECO:0000256" key="10">
    <source>
        <dbReference type="SAM" id="Phobius"/>
    </source>
</evidence>
<dbReference type="GO" id="GO:0006886">
    <property type="term" value="P:intracellular protein transport"/>
    <property type="evidence" value="ECO:0007669"/>
    <property type="project" value="InterPro"/>
</dbReference>
<dbReference type="InterPro" id="IPR000727">
    <property type="entry name" value="T_SNARE_dom"/>
</dbReference>
<feature type="region of interest" description="Disordered" evidence="9">
    <location>
        <begin position="1"/>
        <end position="21"/>
    </location>
</feature>
<dbReference type="PROSITE" id="PS50192">
    <property type="entry name" value="T_SNARE"/>
    <property type="match status" value="1"/>
</dbReference>
<protein>
    <recommendedName>
        <fullName evidence="11">t-SNARE coiled-coil homology domain-containing protein</fullName>
    </recommendedName>
</protein>
<feature type="domain" description="T-SNARE coiled-coil homology" evidence="11">
    <location>
        <begin position="383"/>
        <end position="445"/>
    </location>
</feature>
<dbReference type="GO" id="GO:0006906">
    <property type="term" value="P:vesicle fusion"/>
    <property type="evidence" value="ECO:0007669"/>
    <property type="project" value="TreeGrafter"/>
</dbReference>
<evidence type="ECO:0000256" key="6">
    <source>
        <dbReference type="ARBA" id="ARBA00023054"/>
    </source>
</evidence>
<evidence type="ECO:0000313" key="12">
    <source>
        <dbReference type="EnsemblMetazoa" id="GAUT012575-PA"/>
    </source>
</evidence>
<name>A0A1A9UR06_GLOAU</name>
<dbReference type="InterPro" id="IPR010989">
    <property type="entry name" value="SNARE"/>
</dbReference>
<dbReference type="PANTHER" id="PTHR19957:SF3">
    <property type="entry name" value="SYNTAXIN-5"/>
    <property type="match status" value="1"/>
</dbReference>
<dbReference type="GO" id="GO:0005484">
    <property type="term" value="F:SNAP receptor activity"/>
    <property type="evidence" value="ECO:0007669"/>
    <property type="project" value="InterPro"/>
</dbReference>
<organism evidence="12 13">
    <name type="scientific">Glossina austeni</name>
    <name type="common">Savannah tsetse fly</name>
    <dbReference type="NCBI Taxonomy" id="7395"/>
    <lineage>
        <taxon>Eukaryota</taxon>
        <taxon>Metazoa</taxon>
        <taxon>Ecdysozoa</taxon>
        <taxon>Arthropoda</taxon>
        <taxon>Hexapoda</taxon>
        <taxon>Insecta</taxon>
        <taxon>Pterygota</taxon>
        <taxon>Neoptera</taxon>
        <taxon>Endopterygota</taxon>
        <taxon>Diptera</taxon>
        <taxon>Brachycera</taxon>
        <taxon>Muscomorpha</taxon>
        <taxon>Hippoboscoidea</taxon>
        <taxon>Glossinidae</taxon>
        <taxon>Glossina</taxon>
    </lineage>
</organism>
<evidence type="ECO:0000256" key="1">
    <source>
        <dbReference type="ARBA" id="ARBA00004211"/>
    </source>
</evidence>
<dbReference type="AlphaFoldDB" id="A0A1A9UR06"/>
<dbReference type="Gene3D" id="1.20.58.70">
    <property type="match status" value="1"/>
</dbReference>
<dbReference type="GO" id="GO:0031201">
    <property type="term" value="C:SNARE complex"/>
    <property type="evidence" value="ECO:0007669"/>
    <property type="project" value="TreeGrafter"/>
</dbReference>
<keyword evidence="3" id="KW-0813">Transport</keyword>
<evidence type="ECO:0000256" key="2">
    <source>
        <dbReference type="ARBA" id="ARBA00009063"/>
    </source>
</evidence>
<dbReference type="InterPro" id="IPR006012">
    <property type="entry name" value="Syntaxin/epimorphin_CS"/>
</dbReference>